<dbReference type="Gene3D" id="1.20.58.110">
    <property type="entry name" value="Ribosomal protein S20"/>
    <property type="match status" value="1"/>
</dbReference>
<evidence type="ECO:0000313" key="10">
    <source>
        <dbReference type="EMBL" id="QEN03596.1"/>
    </source>
</evidence>
<comment type="similarity">
    <text evidence="2 8">Belongs to the bacterial ribosomal protein bS20 family.</text>
</comment>
<evidence type="ECO:0000256" key="7">
    <source>
        <dbReference type="ARBA" id="ARBA00035136"/>
    </source>
</evidence>
<keyword evidence="3 8" id="KW-0699">rRNA-binding</keyword>
<dbReference type="RefSeq" id="WP_149566854.1">
    <property type="nucleotide sequence ID" value="NZ_CP035807.1"/>
</dbReference>
<dbReference type="SUPFAM" id="SSF46992">
    <property type="entry name" value="Ribosomal protein S20"/>
    <property type="match status" value="1"/>
</dbReference>
<dbReference type="GO" id="GO:0006412">
    <property type="term" value="P:translation"/>
    <property type="evidence" value="ECO:0007669"/>
    <property type="project" value="UniProtKB-UniRule"/>
</dbReference>
<dbReference type="InterPro" id="IPR002583">
    <property type="entry name" value="Ribosomal_bS20"/>
</dbReference>
<feature type="region of interest" description="Disordered" evidence="9">
    <location>
        <begin position="1"/>
        <end position="22"/>
    </location>
</feature>
<dbReference type="EMBL" id="CP035807">
    <property type="protein sequence ID" value="QEN03596.1"/>
    <property type="molecule type" value="Genomic_DNA"/>
</dbReference>
<dbReference type="GO" id="GO:0015935">
    <property type="term" value="C:small ribosomal subunit"/>
    <property type="evidence" value="ECO:0007669"/>
    <property type="project" value="TreeGrafter"/>
</dbReference>
<evidence type="ECO:0000256" key="5">
    <source>
        <dbReference type="ARBA" id="ARBA00022980"/>
    </source>
</evidence>
<keyword evidence="5 8" id="KW-0689">Ribosomal protein</keyword>
<protein>
    <recommendedName>
        <fullName evidence="7 8">Small ribosomal subunit protein bS20</fullName>
    </recommendedName>
</protein>
<keyword evidence="4 8" id="KW-0694">RNA-binding</keyword>
<dbReference type="GO" id="GO:0005829">
    <property type="term" value="C:cytosol"/>
    <property type="evidence" value="ECO:0007669"/>
    <property type="project" value="TreeGrafter"/>
</dbReference>
<evidence type="ECO:0000256" key="6">
    <source>
        <dbReference type="ARBA" id="ARBA00023274"/>
    </source>
</evidence>
<dbReference type="InterPro" id="IPR036510">
    <property type="entry name" value="Ribosomal_bS20_sf"/>
</dbReference>
<reference evidence="10 11" key="1">
    <citation type="submission" date="2019-02" db="EMBL/GenBank/DDBJ databases">
        <authorList>
            <person name="Fomenkov A."/>
            <person name="Dubinina G."/>
            <person name="Grabovich M."/>
            <person name="Vincze T."/>
            <person name="Roberts R.J."/>
        </authorList>
    </citation>
    <scope>NUCLEOTIDE SEQUENCE [LARGE SCALE GENOMIC DNA]</scope>
    <source>
        <strain evidence="10 11">P</strain>
    </source>
</reference>
<evidence type="ECO:0000313" key="11">
    <source>
        <dbReference type="Proteomes" id="UP000323824"/>
    </source>
</evidence>
<keyword evidence="11" id="KW-1185">Reference proteome</keyword>
<dbReference type="Pfam" id="PF01649">
    <property type="entry name" value="Ribosomal_S20p"/>
    <property type="match status" value="1"/>
</dbReference>
<organism evidence="10 11">
    <name type="scientific">Thiospirochaeta perfilievii</name>
    <dbReference type="NCBI Taxonomy" id="252967"/>
    <lineage>
        <taxon>Bacteria</taxon>
        <taxon>Pseudomonadati</taxon>
        <taxon>Spirochaetota</taxon>
        <taxon>Spirochaetia</taxon>
        <taxon>Spirochaetales</taxon>
        <taxon>Spirochaetaceae</taxon>
        <taxon>Thiospirochaeta</taxon>
    </lineage>
</organism>
<accession>A0A5C1Q9X1</accession>
<evidence type="ECO:0000256" key="2">
    <source>
        <dbReference type="ARBA" id="ARBA00007634"/>
    </source>
</evidence>
<name>A0A5C1Q9X1_9SPIO</name>
<feature type="compositionally biased region" description="Basic residues" evidence="9">
    <location>
        <begin position="9"/>
        <end position="22"/>
    </location>
</feature>
<dbReference type="PANTHER" id="PTHR33398">
    <property type="entry name" value="30S RIBOSOMAL PROTEIN S20"/>
    <property type="match status" value="1"/>
</dbReference>
<dbReference type="HAMAP" id="MF_00500">
    <property type="entry name" value="Ribosomal_bS20"/>
    <property type="match status" value="1"/>
</dbReference>
<keyword evidence="6 8" id="KW-0687">Ribonucleoprotein</keyword>
<dbReference type="AlphaFoldDB" id="A0A5C1Q9X1"/>
<evidence type="ECO:0000256" key="1">
    <source>
        <dbReference type="ARBA" id="ARBA00003134"/>
    </source>
</evidence>
<dbReference type="OrthoDB" id="9808392at2"/>
<evidence type="ECO:0000256" key="3">
    <source>
        <dbReference type="ARBA" id="ARBA00022730"/>
    </source>
</evidence>
<reference evidence="10 11" key="2">
    <citation type="submission" date="2019-09" db="EMBL/GenBank/DDBJ databases">
        <title>Complete Genome Sequence and Methylome Analysis of free living Spirochaetas.</title>
        <authorList>
            <person name="Leshcheva N."/>
            <person name="Mikheeva N."/>
        </authorList>
    </citation>
    <scope>NUCLEOTIDE SEQUENCE [LARGE SCALE GENOMIC DNA]</scope>
    <source>
        <strain evidence="10 11">P</strain>
    </source>
</reference>
<dbReference type="GO" id="GO:0070181">
    <property type="term" value="F:small ribosomal subunit rRNA binding"/>
    <property type="evidence" value="ECO:0007669"/>
    <property type="project" value="TreeGrafter"/>
</dbReference>
<proteinExistence type="inferred from homology"/>
<evidence type="ECO:0000256" key="4">
    <source>
        <dbReference type="ARBA" id="ARBA00022884"/>
    </source>
</evidence>
<sequence length="88" mass="9757">MPNNLNAAKRQRQNVSRRLRNRTVKSSCKTAIKAFEVALKDNNKEVAEEKFKLSVKMLDSAAGKGIFHKNTVARKKSRMSAALAGINA</sequence>
<dbReference type="NCBIfam" id="TIGR00029">
    <property type="entry name" value="S20"/>
    <property type="match status" value="1"/>
</dbReference>
<dbReference type="Proteomes" id="UP000323824">
    <property type="component" value="Chromosome"/>
</dbReference>
<comment type="function">
    <text evidence="1 8">Binds directly to 16S ribosomal RNA.</text>
</comment>
<dbReference type="GO" id="GO:0003735">
    <property type="term" value="F:structural constituent of ribosome"/>
    <property type="evidence" value="ECO:0007669"/>
    <property type="project" value="InterPro"/>
</dbReference>
<evidence type="ECO:0000256" key="8">
    <source>
        <dbReference type="HAMAP-Rule" id="MF_00500"/>
    </source>
</evidence>
<evidence type="ECO:0000256" key="9">
    <source>
        <dbReference type="SAM" id="MobiDB-lite"/>
    </source>
</evidence>
<dbReference type="KEGG" id="sper:EW093_02410"/>
<dbReference type="PANTHER" id="PTHR33398:SF1">
    <property type="entry name" value="SMALL RIBOSOMAL SUBUNIT PROTEIN BS20C"/>
    <property type="match status" value="1"/>
</dbReference>
<gene>
    <name evidence="8" type="primary">rpsT</name>
    <name evidence="10" type="ORF">EW093_02410</name>
</gene>